<evidence type="ECO:0000313" key="1">
    <source>
        <dbReference type="EMBL" id="GBM88591.1"/>
    </source>
</evidence>
<sequence>CRKLNDGRADLHDEGGHGLSLVKTLFRDLTKWLERDGGDFHLFQKQNTGSGGQRFLTKAELQDAKTPYLNNLAAIVYKKGIGKLVPLA</sequence>
<dbReference type="EMBL" id="BGPR01190073">
    <property type="protein sequence ID" value="GBM88744.1"/>
    <property type="molecule type" value="Genomic_DNA"/>
</dbReference>
<protein>
    <submittedName>
        <fullName evidence="1">Uncharacterized protein</fullName>
    </submittedName>
</protein>
<accession>A0A4Y2JE56</accession>
<gene>
    <name evidence="2" type="ORF">AVEN_162474_1</name>
    <name evidence="1" type="ORF">AVEN_70546_1</name>
</gene>
<evidence type="ECO:0000313" key="2">
    <source>
        <dbReference type="EMBL" id="GBM88744.1"/>
    </source>
</evidence>
<dbReference type="AlphaFoldDB" id="A0A4Y2JE56"/>
<keyword evidence="3" id="KW-1185">Reference proteome</keyword>
<name>A0A4Y2JE56_ARAVE</name>
<organism evidence="1 3">
    <name type="scientific">Araneus ventricosus</name>
    <name type="common">Orbweaver spider</name>
    <name type="synonym">Epeira ventricosa</name>
    <dbReference type="NCBI Taxonomy" id="182803"/>
    <lineage>
        <taxon>Eukaryota</taxon>
        <taxon>Metazoa</taxon>
        <taxon>Ecdysozoa</taxon>
        <taxon>Arthropoda</taxon>
        <taxon>Chelicerata</taxon>
        <taxon>Arachnida</taxon>
        <taxon>Araneae</taxon>
        <taxon>Araneomorphae</taxon>
        <taxon>Entelegynae</taxon>
        <taxon>Araneoidea</taxon>
        <taxon>Araneidae</taxon>
        <taxon>Araneus</taxon>
    </lineage>
</organism>
<dbReference type="Proteomes" id="UP000499080">
    <property type="component" value="Unassembled WGS sequence"/>
</dbReference>
<reference evidence="1 3" key="1">
    <citation type="journal article" date="2019" name="Sci. Rep.">
        <title>Orb-weaving spider Araneus ventricosus genome elucidates the spidroin gene catalogue.</title>
        <authorList>
            <person name="Kono N."/>
            <person name="Nakamura H."/>
            <person name="Ohtoshi R."/>
            <person name="Moran D.A.P."/>
            <person name="Shinohara A."/>
            <person name="Yoshida Y."/>
            <person name="Fujiwara M."/>
            <person name="Mori M."/>
            <person name="Tomita M."/>
            <person name="Arakawa K."/>
        </authorList>
    </citation>
    <scope>NUCLEOTIDE SEQUENCE [LARGE SCALE GENOMIC DNA]</scope>
</reference>
<comment type="caution">
    <text evidence="1">The sequence shown here is derived from an EMBL/GenBank/DDBJ whole genome shotgun (WGS) entry which is preliminary data.</text>
</comment>
<feature type="non-terminal residue" evidence="1">
    <location>
        <position position="1"/>
    </location>
</feature>
<evidence type="ECO:0000313" key="3">
    <source>
        <dbReference type="Proteomes" id="UP000499080"/>
    </source>
</evidence>
<proteinExistence type="predicted"/>
<dbReference type="EMBL" id="BGPR01190022">
    <property type="protein sequence ID" value="GBM88591.1"/>
    <property type="molecule type" value="Genomic_DNA"/>
</dbReference>